<dbReference type="PANTHER" id="PTHR47197">
    <property type="entry name" value="PROTEIN NIRF"/>
    <property type="match status" value="1"/>
</dbReference>
<dbReference type="SUPFAM" id="SSF51004">
    <property type="entry name" value="C-terminal (heme d1) domain of cytochrome cd1-nitrite reductase"/>
    <property type="match status" value="1"/>
</dbReference>
<accession>A0A0S4LPH0</accession>
<protein>
    <recommendedName>
        <fullName evidence="3">40-residue YVTN family beta-propeller repeat protein</fullName>
    </recommendedName>
</protein>
<dbReference type="InterPro" id="IPR015943">
    <property type="entry name" value="WD40/YVTN_repeat-like_dom_sf"/>
</dbReference>
<dbReference type="InterPro" id="IPR011048">
    <property type="entry name" value="Haem_d1_sf"/>
</dbReference>
<evidence type="ECO:0000313" key="2">
    <source>
        <dbReference type="Proteomes" id="UP000199032"/>
    </source>
</evidence>
<dbReference type="InterPro" id="IPR011964">
    <property type="entry name" value="YVTN_b-propeller_repeat"/>
</dbReference>
<dbReference type="EMBL" id="CZQA01000014">
    <property type="protein sequence ID" value="CUS39489.1"/>
    <property type="molecule type" value="Genomic_DNA"/>
</dbReference>
<keyword evidence="2" id="KW-1185">Reference proteome</keyword>
<sequence>MQTCSIRREILLVLMALLFGVGPAVSHASYLKKTIEQEGLRVQFLIDPVTEQSAPARIHADQLIRIRMAVTRQADGHPLNNWNVGAWLDHAMSTASGAMPACGQRVAGYLGGDLLQRPLLDLTGYYVLTLDAEPSVSVLDPSVSFAGRTSLYSSLKLKGRGFDWIKTSDDAKLFVGLAEEPAVAIADLQTLQVLTHVPVPGLPTRLALAPDERLLWVGHIAAGKAGRQEGVSIIDTVTNQLVKSLPLPGGHHEFAFSEEGRYVYVTNRQAGSVTVVDATTFAIIRTMTVPGEPLSVMSIPSNSTVWVVDGKHGRVHRYAAQGQAIDSVALQPGIGPAKLSPDKRYVLIVNPSQHRVHVLNAGTGQPVHAITVSGQPYDVMFSDQYVYVRSLASEQVAMVSLAALDKPHPAPQYIPAGSGILAQTKEGLPIASTMGLTLNRSGAFLASPTERTVYHYMEGMNAPDSGLRTYGHTPMAALAIQRGLRQVGPGEYSAVVKLPSAGRMVLAIASDAPKIRECIGLHVDRAPVNELSELVAFEWLGDPVHRAVVGQPITMRVRRKDGPHSRARMGDVFELRVVPTRGGRSLRWPLKVDQNNAGQMVGEGTLSEPGGYYVHIGGSQAVEATFSTLIVEASTPNTDGNENYP</sequence>
<dbReference type="Gene3D" id="2.130.10.10">
    <property type="entry name" value="YVTN repeat-like/Quinoprotein amine dehydrogenase"/>
    <property type="match status" value="1"/>
</dbReference>
<proteinExistence type="predicted"/>
<gene>
    <name evidence="1" type="ORF">COMA1_80050</name>
</gene>
<name>A0A0S4LPH0_9BACT</name>
<dbReference type="STRING" id="1742972.COMA1_80050"/>
<dbReference type="NCBIfam" id="TIGR02276">
    <property type="entry name" value="beta_rpt_yvtn"/>
    <property type="match status" value="1"/>
</dbReference>
<dbReference type="Proteomes" id="UP000199032">
    <property type="component" value="Unassembled WGS sequence"/>
</dbReference>
<dbReference type="PANTHER" id="PTHR47197:SF3">
    <property type="entry name" value="DIHYDRO-HEME D1 DEHYDROGENASE"/>
    <property type="match status" value="1"/>
</dbReference>
<dbReference type="InterPro" id="IPR051200">
    <property type="entry name" value="Host-pathogen_enzymatic-act"/>
</dbReference>
<evidence type="ECO:0008006" key="3">
    <source>
        <dbReference type="Google" id="ProtNLM"/>
    </source>
</evidence>
<dbReference type="OrthoDB" id="5558583at2"/>
<organism evidence="1 2">
    <name type="scientific">Candidatus Nitrospira nitrosa</name>
    <dbReference type="NCBI Taxonomy" id="1742972"/>
    <lineage>
        <taxon>Bacteria</taxon>
        <taxon>Pseudomonadati</taxon>
        <taxon>Nitrospirota</taxon>
        <taxon>Nitrospiria</taxon>
        <taxon>Nitrospirales</taxon>
        <taxon>Nitrospiraceae</taxon>
        <taxon>Nitrospira</taxon>
    </lineage>
</organism>
<evidence type="ECO:0000313" key="1">
    <source>
        <dbReference type="EMBL" id="CUS39489.1"/>
    </source>
</evidence>
<dbReference type="AlphaFoldDB" id="A0A0S4LPH0"/>
<reference evidence="1 2" key="1">
    <citation type="submission" date="2015-10" db="EMBL/GenBank/DDBJ databases">
        <authorList>
            <person name="Gilbert D.G."/>
        </authorList>
    </citation>
    <scope>NUCLEOTIDE SEQUENCE [LARGE SCALE GENOMIC DNA]</scope>
    <source>
        <strain evidence="1">COMA1</strain>
    </source>
</reference>